<sequence>MVKAALFSTLTLFAIFSLSAQGQARTPLPSFMEQGAFPYQDQVIADSLARWEERVYLHTDRDQALPGDVLFFKAYVFNSPTRRRFSPSGVLRVELRDRENALVAAQYHPIREGTGEGVLRLPGKLREGSYELLAYTRWMKNYGEGQFFRMPIRVGEATENLDLPEPPPSEGISFHPEGGRLLAGLPNRLILRSTDDLQGAIVDETGDAVVKVQGYADGYGLAIFRPLEGKSYQFQTANGELFPLPGVEPRGYALKMNNLSPEKLLIEVEATEGMGAQPLLLEGEQDGRLPFVHVLEFKDGPTQAFEIPTAGLARGLMTFRLRDYDGTQWAERSVWLDPRKELDIEVAPIGPADGSAKQAAFRIRVTAPDGTPVQTDLSVGVRKGAVSGEWGLDAFLQPGWLSTRNPGDRRERFLSDLKALSNTGEAREKAFPGEIRYPVQRSLELHGTAYDLENNLLAKTRVQVLATSDSTLVIREVTTDAAGVLHLEGLEVVGETQLVFRTRGDDQKERLVKVVPIREKTPGKGVGIAEPAKSKSYAKTQRKMEVVEATQPVPYDTTGVIKLREATVEDKRRLQHELVPSLYGVQPNPRDIVYQDLEKPLPIDLLLLKIPGFQVRPTVEGIPVAYHLRRGGGGVLWVVDGQIIRTGGDPEYSPLVYLTPLDILRIEFLIDAGQTSIFGVQAPTGVVLIYTRSGNFLDYVDRKEGGLNFKGYEPELDFESYLAERNRNRKLRKTELSTVYWNPGVQTDENGEAVIRFDIPEDTENLQFRVEALSPDGLPGSFRKDLREMR</sequence>
<gene>
    <name evidence="2" type="ORF">NG653_02800</name>
</gene>
<dbReference type="SUPFAM" id="SSF56935">
    <property type="entry name" value="Porins"/>
    <property type="match status" value="1"/>
</dbReference>
<feature type="chain" id="PRO_5046978860" description="Macroglobulin domain-containing protein" evidence="1">
    <location>
        <begin position="21"/>
        <end position="790"/>
    </location>
</feature>
<name>A0ABT1AUP0_9FLAO</name>
<evidence type="ECO:0000313" key="2">
    <source>
        <dbReference type="EMBL" id="MCO5723769.1"/>
    </source>
</evidence>
<organism evidence="2 3">
    <name type="scientific">Robiginitalea marina</name>
    <dbReference type="NCBI Taxonomy" id="2954105"/>
    <lineage>
        <taxon>Bacteria</taxon>
        <taxon>Pseudomonadati</taxon>
        <taxon>Bacteroidota</taxon>
        <taxon>Flavobacteriia</taxon>
        <taxon>Flavobacteriales</taxon>
        <taxon>Flavobacteriaceae</taxon>
        <taxon>Robiginitalea</taxon>
    </lineage>
</organism>
<dbReference type="Proteomes" id="UP001206312">
    <property type="component" value="Unassembled WGS sequence"/>
</dbReference>
<dbReference type="RefSeq" id="WP_252740151.1">
    <property type="nucleotide sequence ID" value="NZ_JAMXIB010000002.1"/>
</dbReference>
<dbReference type="InterPro" id="IPR037066">
    <property type="entry name" value="Plug_dom_sf"/>
</dbReference>
<evidence type="ECO:0000256" key="1">
    <source>
        <dbReference type="SAM" id="SignalP"/>
    </source>
</evidence>
<protein>
    <recommendedName>
        <fullName evidence="4">Macroglobulin domain-containing protein</fullName>
    </recommendedName>
</protein>
<feature type="signal peptide" evidence="1">
    <location>
        <begin position="1"/>
        <end position="20"/>
    </location>
</feature>
<proteinExistence type="predicted"/>
<comment type="caution">
    <text evidence="2">The sequence shown here is derived from an EMBL/GenBank/DDBJ whole genome shotgun (WGS) entry which is preliminary data.</text>
</comment>
<dbReference type="Gene3D" id="2.170.130.10">
    <property type="entry name" value="TonB-dependent receptor, plug domain"/>
    <property type="match status" value="1"/>
</dbReference>
<evidence type="ECO:0000313" key="3">
    <source>
        <dbReference type="Proteomes" id="UP001206312"/>
    </source>
</evidence>
<evidence type="ECO:0008006" key="4">
    <source>
        <dbReference type="Google" id="ProtNLM"/>
    </source>
</evidence>
<reference evidence="2 3" key="1">
    <citation type="submission" date="2022-06" db="EMBL/GenBank/DDBJ databases">
        <authorList>
            <person name="Xuan X."/>
        </authorList>
    </citation>
    <scope>NUCLEOTIDE SEQUENCE [LARGE SCALE GENOMIC DNA]</scope>
    <source>
        <strain evidence="2 3">2V75</strain>
    </source>
</reference>
<keyword evidence="3" id="KW-1185">Reference proteome</keyword>
<dbReference type="EMBL" id="JAMXIB010000002">
    <property type="protein sequence ID" value="MCO5723769.1"/>
    <property type="molecule type" value="Genomic_DNA"/>
</dbReference>
<keyword evidence="1" id="KW-0732">Signal</keyword>
<accession>A0ABT1AUP0</accession>